<proteinExistence type="predicted"/>
<evidence type="ECO:0000313" key="3">
    <source>
        <dbReference type="EMBL" id="SFN99336.1"/>
    </source>
</evidence>
<dbReference type="STRING" id="649333.SAMN04487989_10868"/>
<dbReference type="InterPro" id="IPR036761">
    <property type="entry name" value="TTHA0802/YceI-like_sf"/>
</dbReference>
<dbReference type="OrthoDB" id="9811006at2"/>
<dbReference type="InterPro" id="IPR007372">
    <property type="entry name" value="Lipid/polyisoprenoid-bd_YceI"/>
</dbReference>
<protein>
    <submittedName>
        <fullName evidence="3">Polyisoprenoid-binding protein YceI</fullName>
    </submittedName>
</protein>
<reference evidence="4" key="1">
    <citation type="submission" date="2016-10" db="EMBL/GenBank/DDBJ databases">
        <authorList>
            <person name="Varghese N."/>
            <person name="Submissions S."/>
        </authorList>
    </citation>
    <scope>NUCLEOTIDE SEQUENCE [LARGE SCALE GENOMIC DNA]</scope>
    <source>
        <strain evidence="4">DSM 23925</strain>
    </source>
</reference>
<dbReference type="SMART" id="SM00867">
    <property type="entry name" value="YceI"/>
    <property type="match status" value="1"/>
</dbReference>
<dbReference type="RefSeq" id="WP_092209914.1">
    <property type="nucleotide sequence ID" value="NZ_FOVN01000008.1"/>
</dbReference>
<dbReference type="PANTHER" id="PTHR34406:SF1">
    <property type="entry name" value="PROTEIN YCEI"/>
    <property type="match status" value="1"/>
</dbReference>
<feature type="signal peptide" evidence="1">
    <location>
        <begin position="1"/>
        <end position="22"/>
    </location>
</feature>
<dbReference type="AlphaFoldDB" id="A0A1I5DJJ5"/>
<evidence type="ECO:0000256" key="1">
    <source>
        <dbReference type="SAM" id="SignalP"/>
    </source>
</evidence>
<evidence type="ECO:0000259" key="2">
    <source>
        <dbReference type="SMART" id="SM00867"/>
    </source>
</evidence>
<feature type="domain" description="Lipid/polyisoprenoid-binding YceI-like" evidence="2">
    <location>
        <begin position="22"/>
        <end position="176"/>
    </location>
</feature>
<dbReference type="EMBL" id="FOVN01000008">
    <property type="protein sequence ID" value="SFN99336.1"/>
    <property type="molecule type" value="Genomic_DNA"/>
</dbReference>
<dbReference type="SUPFAM" id="SSF101874">
    <property type="entry name" value="YceI-like"/>
    <property type="match status" value="1"/>
</dbReference>
<name>A0A1I5DJJ5_9FLAO</name>
<keyword evidence="4" id="KW-1185">Reference proteome</keyword>
<dbReference type="Pfam" id="PF04264">
    <property type="entry name" value="YceI"/>
    <property type="match status" value="1"/>
</dbReference>
<feature type="chain" id="PRO_5011441996" evidence="1">
    <location>
        <begin position="23"/>
        <end position="176"/>
    </location>
</feature>
<evidence type="ECO:0000313" key="4">
    <source>
        <dbReference type="Proteomes" id="UP000198705"/>
    </source>
</evidence>
<accession>A0A1I5DJJ5</accession>
<dbReference type="Gene3D" id="2.40.128.110">
    <property type="entry name" value="Lipid/polyisoprenoid-binding, YceI-like"/>
    <property type="match status" value="1"/>
</dbReference>
<dbReference type="PANTHER" id="PTHR34406">
    <property type="entry name" value="PROTEIN YCEI"/>
    <property type="match status" value="1"/>
</dbReference>
<organism evidence="3 4">
    <name type="scientific">Bizionia echini</name>
    <dbReference type="NCBI Taxonomy" id="649333"/>
    <lineage>
        <taxon>Bacteria</taxon>
        <taxon>Pseudomonadati</taxon>
        <taxon>Bacteroidota</taxon>
        <taxon>Flavobacteriia</taxon>
        <taxon>Flavobacteriales</taxon>
        <taxon>Flavobacteriaceae</taxon>
        <taxon>Bizionia</taxon>
    </lineage>
</organism>
<sequence>MKYIKNLIYIICVGLASIQMNAQRIVTDKSEVNFNISAGAIFSVDGTFTGMQGDFNFDETDIQNSNFDICINSKSIDTDNAKRDKHLKSDDFFAVETYPSICFKSVSVSKTKTGFETSGNLTLHGITKLVTIPFTFKNNTFQGKLEINRFDYNIGEDYGTFRVGETATVSIICQVI</sequence>
<dbReference type="Proteomes" id="UP000198705">
    <property type="component" value="Unassembled WGS sequence"/>
</dbReference>
<gene>
    <name evidence="3" type="ORF">SAMN04487989_10868</name>
</gene>
<keyword evidence="1" id="KW-0732">Signal</keyword>